<dbReference type="Pfam" id="PF12705">
    <property type="entry name" value="PDDEXK_1"/>
    <property type="match status" value="1"/>
</dbReference>
<dbReference type="InterPro" id="IPR038726">
    <property type="entry name" value="PDDEXK_AddAB-type"/>
</dbReference>
<dbReference type="RefSeq" id="WP_273742168.1">
    <property type="nucleotide sequence ID" value="NZ_JAQIVI010000771.1"/>
</dbReference>
<reference evidence="2 3" key="1">
    <citation type="journal article" date="2019" name="Int. J. Syst. Evol. Microbiol.">
        <title>The Global Catalogue of Microorganisms (GCM) 10K type strain sequencing project: providing services to taxonomists for standard genome sequencing and annotation.</title>
        <authorList>
            <consortium name="The Broad Institute Genomics Platform"/>
            <consortium name="The Broad Institute Genome Sequencing Center for Infectious Disease"/>
            <person name="Wu L."/>
            <person name="Ma J."/>
        </authorList>
    </citation>
    <scope>NUCLEOTIDE SEQUENCE [LARGE SCALE GENOMIC DNA]</scope>
    <source>
        <strain evidence="2 3">LMG 29247</strain>
    </source>
</reference>
<gene>
    <name evidence="2" type="ORF">ACFQE6_32190</name>
</gene>
<dbReference type="Proteomes" id="UP001596383">
    <property type="component" value="Unassembled WGS sequence"/>
</dbReference>
<dbReference type="EMBL" id="JBHSWV010000771">
    <property type="protein sequence ID" value="MFC6769529.1"/>
    <property type="molecule type" value="Genomic_DNA"/>
</dbReference>
<proteinExistence type="predicted"/>
<sequence length="146" mass="15896">AELPFSLEDVAGVTGDVVGYVDSIRRLPDGGLAVLDYKATAERIAPDDAVQLSLYHRACEDRFDEPIVAVGYVYVGDLDGDDDPRVNLLEPADLPPWEAVRETLETVDEPSFAETTPGEHCRHCPHRSLGCGPTEYTPEIDLAGDD</sequence>
<evidence type="ECO:0000313" key="3">
    <source>
        <dbReference type="Proteomes" id="UP001596383"/>
    </source>
</evidence>
<name>A0ABD5SYE7_9EURY</name>
<dbReference type="Gene3D" id="3.90.320.10">
    <property type="match status" value="1"/>
</dbReference>
<feature type="non-terminal residue" evidence="2">
    <location>
        <position position="1"/>
    </location>
</feature>
<comment type="caution">
    <text evidence="2">The sequence shown here is derived from an EMBL/GenBank/DDBJ whole genome shotgun (WGS) entry which is preliminary data.</text>
</comment>
<organism evidence="2 3">
    <name type="scientific">Natrinema soli</name>
    <dbReference type="NCBI Taxonomy" id="1930624"/>
    <lineage>
        <taxon>Archaea</taxon>
        <taxon>Methanobacteriati</taxon>
        <taxon>Methanobacteriota</taxon>
        <taxon>Stenosarchaea group</taxon>
        <taxon>Halobacteria</taxon>
        <taxon>Halobacteriales</taxon>
        <taxon>Natrialbaceae</taxon>
        <taxon>Natrinema</taxon>
    </lineage>
</organism>
<feature type="domain" description="PD-(D/E)XK endonuclease-like" evidence="1">
    <location>
        <begin position="7"/>
        <end position="128"/>
    </location>
</feature>
<evidence type="ECO:0000313" key="2">
    <source>
        <dbReference type="EMBL" id="MFC6769529.1"/>
    </source>
</evidence>
<dbReference type="InterPro" id="IPR011604">
    <property type="entry name" value="PDDEXK-like_dom_sf"/>
</dbReference>
<dbReference type="AlphaFoldDB" id="A0ABD5SYE7"/>
<protein>
    <submittedName>
        <fullName evidence="2">PD-(D/E)XK nuclease family protein</fullName>
    </submittedName>
</protein>
<evidence type="ECO:0000259" key="1">
    <source>
        <dbReference type="Pfam" id="PF12705"/>
    </source>
</evidence>
<keyword evidence="3" id="KW-1185">Reference proteome</keyword>
<accession>A0ABD5SYE7</accession>